<reference evidence="3" key="1">
    <citation type="submission" date="2022-02" db="EMBL/GenBank/DDBJ databases">
        <title>Atlantic sturgeon de novo genome assembly.</title>
        <authorList>
            <person name="Stock M."/>
            <person name="Klopp C."/>
            <person name="Guiguen Y."/>
            <person name="Cabau C."/>
            <person name="Parinello H."/>
            <person name="Santidrian Yebra-Pimentel E."/>
            <person name="Kuhl H."/>
            <person name="Dirks R.P."/>
            <person name="Guessner J."/>
            <person name="Wuertz S."/>
            <person name="Du K."/>
            <person name="Schartl M."/>
        </authorList>
    </citation>
    <scope>NUCLEOTIDE SEQUENCE</scope>
    <source>
        <strain evidence="3">STURGEONOMICS-FGT-2020</strain>
        <tissue evidence="3">Whole blood</tissue>
    </source>
</reference>
<feature type="compositionally biased region" description="Basic and acidic residues" evidence="1">
    <location>
        <begin position="56"/>
        <end position="70"/>
    </location>
</feature>
<comment type="caution">
    <text evidence="3">The sequence shown here is derived from an EMBL/GenBank/DDBJ whole genome shotgun (WGS) entry which is preliminary data.</text>
</comment>
<accession>A0AAD8FWK6</accession>
<organism evidence="3 4">
    <name type="scientific">Acipenser oxyrinchus oxyrinchus</name>
    <dbReference type="NCBI Taxonomy" id="40147"/>
    <lineage>
        <taxon>Eukaryota</taxon>
        <taxon>Metazoa</taxon>
        <taxon>Chordata</taxon>
        <taxon>Craniata</taxon>
        <taxon>Vertebrata</taxon>
        <taxon>Euteleostomi</taxon>
        <taxon>Actinopterygii</taxon>
        <taxon>Chondrostei</taxon>
        <taxon>Acipenseriformes</taxon>
        <taxon>Acipenseridae</taxon>
        <taxon>Acipenser</taxon>
    </lineage>
</organism>
<dbReference type="CDD" id="cd02869">
    <property type="entry name" value="PseudoU_synth_RluA_like"/>
    <property type="match status" value="1"/>
</dbReference>
<name>A0AAD8FWK6_ACIOX</name>
<dbReference type="InterPro" id="IPR050188">
    <property type="entry name" value="RluA_PseudoU_synthase"/>
</dbReference>
<evidence type="ECO:0000259" key="2">
    <source>
        <dbReference type="Pfam" id="PF00849"/>
    </source>
</evidence>
<feature type="domain" description="Pseudouridine synthase RsuA/RluA-like" evidence="2">
    <location>
        <begin position="103"/>
        <end position="263"/>
    </location>
</feature>
<evidence type="ECO:0000256" key="1">
    <source>
        <dbReference type="SAM" id="MobiDB-lite"/>
    </source>
</evidence>
<dbReference type="Pfam" id="PF00849">
    <property type="entry name" value="PseudoU_synth_2"/>
    <property type="match status" value="1"/>
</dbReference>
<sequence>MRCIFRRLTAAGAGRRWTAPALQDPCVFIPRVSGAAVPHLYSTGAWYRMDLPGPSPRERGSQERRGERTSILKSPGFPEVGGLSREGLTELLQRSLVYRAGPLVALNKPPGLPITGDELSLSTVLPDLQGALSLSGELHVVKTAARDQSGLVLLSTCHHTTNHLEDNFRKARRQKTPTATYWAVTVGTPDPPEGEIDVPLKLQTIGALQLVVPDLSPSRGSVTRREVKRTRTRYRVLDSGAGCSLLQLQPLSTFQSQLQVHLSVKLSPVLGDHVYSPRVGRVLGVPISLPVETALPRTQVLQEALLRRMRLTQQQMHRMPLHLHLLQLHLPALGKGRKETAVTAPPLEYFLRTLSLLGLTPPEGRG</sequence>
<evidence type="ECO:0000313" key="3">
    <source>
        <dbReference type="EMBL" id="KAK1158658.1"/>
    </source>
</evidence>
<keyword evidence="4" id="KW-1185">Reference proteome</keyword>
<dbReference type="GO" id="GO:0009982">
    <property type="term" value="F:pseudouridine synthase activity"/>
    <property type="evidence" value="ECO:0007669"/>
    <property type="project" value="InterPro"/>
</dbReference>
<dbReference type="GO" id="GO:0001522">
    <property type="term" value="P:pseudouridine synthesis"/>
    <property type="evidence" value="ECO:0007669"/>
    <property type="project" value="InterPro"/>
</dbReference>
<proteinExistence type="predicted"/>
<feature type="region of interest" description="Disordered" evidence="1">
    <location>
        <begin position="51"/>
        <end position="76"/>
    </location>
</feature>
<dbReference type="InterPro" id="IPR020103">
    <property type="entry name" value="PsdUridine_synth_cat_dom_sf"/>
</dbReference>
<protein>
    <submittedName>
        <fullName evidence="3">Mitochondrial mRNA pseudouridine synthase RPUSD3-like</fullName>
    </submittedName>
</protein>
<dbReference type="Proteomes" id="UP001230051">
    <property type="component" value="Unassembled WGS sequence"/>
</dbReference>
<dbReference type="InterPro" id="IPR006145">
    <property type="entry name" value="PsdUridine_synth_RsuA/RluA"/>
</dbReference>
<dbReference type="SUPFAM" id="SSF55120">
    <property type="entry name" value="Pseudouridine synthase"/>
    <property type="match status" value="1"/>
</dbReference>
<dbReference type="EMBL" id="JAGXEW010000024">
    <property type="protein sequence ID" value="KAK1158658.1"/>
    <property type="molecule type" value="Genomic_DNA"/>
</dbReference>
<dbReference type="PANTHER" id="PTHR21600">
    <property type="entry name" value="MITOCHONDRIAL RNA PSEUDOURIDINE SYNTHASE"/>
    <property type="match status" value="1"/>
</dbReference>
<dbReference type="AlphaFoldDB" id="A0AAD8FWK6"/>
<dbReference type="GO" id="GO:0003723">
    <property type="term" value="F:RNA binding"/>
    <property type="evidence" value="ECO:0007669"/>
    <property type="project" value="InterPro"/>
</dbReference>
<gene>
    <name evidence="3" type="primary">RPUSD3</name>
    <name evidence="3" type="ORF">AOXY_G23673</name>
</gene>
<dbReference type="Gene3D" id="3.30.2350.10">
    <property type="entry name" value="Pseudouridine synthase"/>
    <property type="match status" value="1"/>
</dbReference>
<dbReference type="PANTHER" id="PTHR21600:SF49">
    <property type="entry name" value="MITOCHONDRIAL MRNA PSEUDOURIDINE SYNTHASE RPUSD3"/>
    <property type="match status" value="1"/>
</dbReference>
<evidence type="ECO:0000313" key="4">
    <source>
        <dbReference type="Proteomes" id="UP001230051"/>
    </source>
</evidence>